<evidence type="ECO:0000313" key="11">
    <source>
        <dbReference type="EMBL" id="KAE8023739.1"/>
    </source>
</evidence>
<organism evidence="11 12">
    <name type="scientific">Carpinus fangiana</name>
    <dbReference type="NCBI Taxonomy" id="176857"/>
    <lineage>
        <taxon>Eukaryota</taxon>
        <taxon>Viridiplantae</taxon>
        <taxon>Streptophyta</taxon>
        <taxon>Embryophyta</taxon>
        <taxon>Tracheophyta</taxon>
        <taxon>Spermatophyta</taxon>
        <taxon>Magnoliopsida</taxon>
        <taxon>eudicotyledons</taxon>
        <taxon>Gunneridae</taxon>
        <taxon>Pentapetalae</taxon>
        <taxon>rosids</taxon>
        <taxon>fabids</taxon>
        <taxon>Fagales</taxon>
        <taxon>Betulaceae</taxon>
        <taxon>Carpinus</taxon>
    </lineage>
</organism>
<keyword evidence="4" id="KW-1003">Cell membrane</keyword>
<protein>
    <recommendedName>
        <fullName evidence="13">Bidirectional sugar transporter SWEET</fullName>
    </recommendedName>
</protein>
<keyword evidence="3" id="KW-0813">Transport</keyword>
<evidence type="ECO:0000256" key="8">
    <source>
        <dbReference type="ARBA" id="ARBA00022989"/>
    </source>
</evidence>
<feature type="transmembrane region" description="Helical" evidence="10">
    <location>
        <begin position="49"/>
        <end position="71"/>
    </location>
</feature>
<evidence type="ECO:0000256" key="5">
    <source>
        <dbReference type="ARBA" id="ARBA00022597"/>
    </source>
</evidence>
<sequence length="175" mass="19594">MLWLYYALLKKNAELLITINSFGCVVEMIYIAMYIAYAPNVPRKFTVKVFVSMNMGLFSLIALTSHFLVNGSHRVKVLGWICVAISLPNVLGFVLGLLQMLLYGLYRNSKRVTAEQNIKSIVILSTLGASEVYPLDAQVPYIANKDAKEHEQTVVDLEKSMEPPVHELQAIECAV</sequence>
<keyword evidence="9 10" id="KW-0472">Membrane</keyword>
<evidence type="ECO:0000256" key="1">
    <source>
        <dbReference type="ARBA" id="ARBA00004651"/>
    </source>
</evidence>
<dbReference type="PANTHER" id="PTHR10791:SF222">
    <property type="entry name" value="BIDIRECTIONAL SUGAR TRANSPORTER SWEET15"/>
    <property type="match status" value="1"/>
</dbReference>
<feature type="transmembrane region" description="Helical" evidence="10">
    <location>
        <begin position="15"/>
        <end position="37"/>
    </location>
</feature>
<name>A0A5N6R1T8_9ROSI</name>
<dbReference type="Gene3D" id="1.20.1280.290">
    <property type="match status" value="1"/>
</dbReference>
<dbReference type="InterPro" id="IPR047664">
    <property type="entry name" value="SWEET"/>
</dbReference>
<keyword evidence="6 10" id="KW-0812">Transmembrane</keyword>
<reference evidence="11 12" key="1">
    <citation type="submission" date="2019-06" db="EMBL/GenBank/DDBJ databases">
        <title>A chromosomal-level reference genome of Carpinus fangiana (Coryloideae, Betulaceae).</title>
        <authorList>
            <person name="Yang X."/>
            <person name="Wang Z."/>
            <person name="Zhang L."/>
            <person name="Hao G."/>
            <person name="Liu J."/>
            <person name="Yang Y."/>
        </authorList>
    </citation>
    <scope>NUCLEOTIDE SEQUENCE [LARGE SCALE GENOMIC DNA]</scope>
    <source>
        <strain evidence="11">Cfa_2016G</strain>
        <tissue evidence="11">Leaf</tissue>
    </source>
</reference>
<feature type="transmembrane region" description="Helical" evidence="10">
    <location>
        <begin position="77"/>
        <end position="102"/>
    </location>
</feature>
<keyword evidence="8 10" id="KW-1133">Transmembrane helix</keyword>
<dbReference type="Proteomes" id="UP000327013">
    <property type="component" value="Chromosome 3"/>
</dbReference>
<dbReference type="GO" id="GO:0005886">
    <property type="term" value="C:plasma membrane"/>
    <property type="evidence" value="ECO:0007669"/>
    <property type="project" value="UniProtKB-SubCell"/>
</dbReference>
<evidence type="ECO:0000256" key="3">
    <source>
        <dbReference type="ARBA" id="ARBA00022448"/>
    </source>
</evidence>
<dbReference type="EMBL" id="CM017323">
    <property type="protein sequence ID" value="KAE8023739.1"/>
    <property type="molecule type" value="Genomic_DNA"/>
</dbReference>
<dbReference type="Pfam" id="PF03083">
    <property type="entry name" value="MtN3_slv"/>
    <property type="match status" value="1"/>
</dbReference>
<accession>A0A5N6R1T8</accession>
<evidence type="ECO:0000256" key="4">
    <source>
        <dbReference type="ARBA" id="ARBA00022475"/>
    </source>
</evidence>
<dbReference type="AlphaFoldDB" id="A0A5N6R1T8"/>
<dbReference type="GO" id="GO:0051119">
    <property type="term" value="F:sugar transmembrane transporter activity"/>
    <property type="evidence" value="ECO:0007669"/>
    <property type="project" value="InterPro"/>
</dbReference>
<evidence type="ECO:0008006" key="13">
    <source>
        <dbReference type="Google" id="ProtNLM"/>
    </source>
</evidence>
<evidence type="ECO:0000313" key="12">
    <source>
        <dbReference type="Proteomes" id="UP000327013"/>
    </source>
</evidence>
<keyword evidence="12" id="KW-1185">Reference proteome</keyword>
<evidence type="ECO:0000256" key="7">
    <source>
        <dbReference type="ARBA" id="ARBA00022737"/>
    </source>
</evidence>
<evidence type="ECO:0000256" key="6">
    <source>
        <dbReference type="ARBA" id="ARBA00022692"/>
    </source>
</evidence>
<comment type="subcellular location">
    <subcellularLocation>
        <location evidence="1">Cell membrane</location>
        <topology evidence="1">Multi-pass membrane protein</topology>
    </subcellularLocation>
</comment>
<evidence type="ECO:0000256" key="2">
    <source>
        <dbReference type="ARBA" id="ARBA00007809"/>
    </source>
</evidence>
<proteinExistence type="inferred from homology"/>
<gene>
    <name evidence="11" type="ORF">FH972_009407</name>
</gene>
<dbReference type="PANTHER" id="PTHR10791">
    <property type="entry name" value="RAG1-ACTIVATING PROTEIN 1"/>
    <property type="match status" value="1"/>
</dbReference>
<keyword evidence="5" id="KW-0762">Sugar transport</keyword>
<evidence type="ECO:0000256" key="10">
    <source>
        <dbReference type="SAM" id="Phobius"/>
    </source>
</evidence>
<evidence type="ECO:0000256" key="9">
    <source>
        <dbReference type="ARBA" id="ARBA00023136"/>
    </source>
</evidence>
<dbReference type="InterPro" id="IPR004316">
    <property type="entry name" value="SWEET_rpt"/>
</dbReference>
<dbReference type="OrthoDB" id="409725at2759"/>
<comment type="similarity">
    <text evidence="2">Belongs to the SWEET sugar transporter family.</text>
</comment>
<keyword evidence="7" id="KW-0677">Repeat</keyword>